<dbReference type="AlphaFoldDB" id="G6XEY3"/>
<dbReference type="EMBL" id="AGQV01000001">
    <property type="protein sequence ID" value="EHH68741.1"/>
    <property type="molecule type" value="Genomic_DNA"/>
</dbReference>
<protein>
    <submittedName>
        <fullName evidence="1">Uncharacterized protein</fullName>
    </submittedName>
</protein>
<gene>
    <name evidence="1" type="ORF">GMO_00480</name>
</gene>
<keyword evidence="2" id="KW-1185">Reference proteome</keyword>
<evidence type="ECO:0000313" key="1">
    <source>
        <dbReference type="EMBL" id="EHH68741.1"/>
    </source>
</evidence>
<sequence length="84" mass="9596">MKATDRNIRKFDIFSHNIVIIRIFPSSGMNPAGIPTRLQEPYRVLRKADLLFPVPQDKGLSGKHPSVFQKKEALYFPNNSVLMV</sequence>
<dbReference type="PATRIC" id="fig|1088869.3.peg.47"/>
<organism evidence="1 2">
    <name type="scientific">Gluconobacter morbifer G707</name>
    <dbReference type="NCBI Taxonomy" id="1088869"/>
    <lineage>
        <taxon>Bacteria</taxon>
        <taxon>Pseudomonadati</taxon>
        <taxon>Pseudomonadota</taxon>
        <taxon>Alphaproteobacteria</taxon>
        <taxon>Acetobacterales</taxon>
        <taxon>Acetobacteraceae</taxon>
        <taxon>Gluconobacter</taxon>
    </lineage>
</organism>
<dbReference type="Proteomes" id="UP000004949">
    <property type="component" value="Unassembled WGS sequence"/>
</dbReference>
<dbReference type="RefSeq" id="WP_008850199.1">
    <property type="nucleotide sequence ID" value="NZ_AGQV01000001.1"/>
</dbReference>
<evidence type="ECO:0000313" key="2">
    <source>
        <dbReference type="Proteomes" id="UP000004949"/>
    </source>
</evidence>
<reference evidence="1 2" key="1">
    <citation type="submission" date="2011-10" db="EMBL/GenBank/DDBJ databases">
        <title>Genome sequence of Gluconobacter morbifer G707, isolated from Drosophila gut.</title>
        <authorList>
            <person name="Lee W.-J."/>
            <person name="Kim E.-K."/>
        </authorList>
    </citation>
    <scope>NUCLEOTIDE SEQUENCE [LARGE SCALE GENOMIC DNA]</scope>
    <source>
        <strain evidence="1 2">G707</strain>
    </source>
</reference>
<name>G6XEY3_9PROT</name>
<comment type="caution">
    <text evidence="1">The sequence shown here is derived from an EMBL/GenBank/DDBJ whole genome shotgun (WGS) entry which is preliminary data.</text>
</comment>
<accession>G6XEY3</accession>
<proteinExistence type="predicted"/>